<evidence type="ECO:0000256" key="5">
    <source>
        <dbReference type="ARBA" id="ARBA00022679"/>
    </source>
</evidence>
<evidence type="ECO:0000256" key="2">
    <source>
        <dbReference type="ARBA" id="ARBA00012966"/>
    </source>
</evidence>
<evidence type="ECO:0000256" key="3">
    <source>
        <dbReference type="ARBA" id="ARBA00017632"/>
    </source>
</evidence>
<gene>
    <name evidence="12" type="primary">ndk</name>
    <name evidence="16" type="ORF">SAMN05444380_12240</name>
</gene>
<evidence type="ECO:0000256" key="1">
    <source>
        <dbReference type="ARBA" id="ARBA00008142"/>
    </source>
</evidence>
<dbReference type="Pfam" id="PF00334">
    <property type="entry name" value="NDK"/>
    <property type="match status" value="1"/>
</dbReference>
<reference evidence="16 17" key="1">
    <citation type="submission" date="2016-10" db="EMBL/GenBank/DDBJ databases">
        <authorList>
            <person name="de Groot N.N."/>
        </authorList>
    </citation>
    <scope>NUCLEOTIDE SEQUENCE [LARGE SCALE GENOMIC DNA]</scope>
    <source>
        <strain evidence="16 17">DSM 19012</strain>
    </source>
</reference>
<dbReference type="GO" id="GO:0005524">
    <property type="term" value="F:ATP binding"/>
    <property type="evidence" value="ECO:0007669"/>
    <property type="project" value="UniProtKB-UniRule"/>
</dbReference>
<dbReference type="Gene3D" id="3.30.70.141">
    <property type="entry name" value="Nucleoside diphosphate kinase-like domain"/>
    <property type="match status" value="1"/>
</dbReference>
<comment type="function">
    <text evidence="12">Major role in the synthesis of nucleoside triphosphates other than ATP. The ATP gamma phosphate is transferred to the NDP beta phosphate via a ping-pong mechanism, using a phosphorylated active-site intermediate.</text>
</comment>
<keyword evidence="11 12" id="KW-0546">Nucleotide metabolism</keyword>
<feature type="binding site" evidence="12 13">
    <location>
        <position position="88"/>
    </location>
    <ligand>
        <name>ATP</name>
        <dbReference type="ChEBI" id="CHEBI:30616"/>
    </ligand>
</feature>
<dbReference type="EC" id="2.7.4.6" evidence="2 12"/>
<dbReference type="GO" id="GO:0006183">
    <property type="term" value="P:GTP biosynthetic process"/>
    <property type="evidence" value="ECO:0007669"/>
    <property type="project" value="UniProtKB-UniRule"/>
</dbReference>
<keyword evidence="6 12" id="KW-0479">Metal-binding</keyword>
<dbReference type="GO" id="GO:0046872">
    <property type="term" value="F:metal ion binding"/>
    <property type="evidence" value="ECO:0007669"/>
    <property type="project" value="UniProtKB-KW"/>
</dbReference>
<comment type="cofactor">
    <cofactor evidence="12">
        <name>Mg(2+)</name>
        <dbReference type="ChEBI" id="CHEBI:18420"/>
    </cofactor>
</comment>
<proteinExistence type="inferred from homology"/>
<dbReference type="NCBIfam" id="NF001908">
    <property type="entry name" value="PRK00668.1"/>
    <property type="match status" value="1"/>
</dbReference>
<keyword evidence="8 12" id="KW-0418">Kinase</keyword>
<evidence type="ECO:0000259" key="15">
    <source>
        <dbReference type="SMART" id="SM00562"/>
    </source>
</evidence>
<dbReference type="OrthoDB" id="9801161at2"/>
<dbReference type="RefSeq" id="WP_010528564.1">
    <property type="nucleotide sequence ID" value="NZ_AFSL01000088.1"/>
</dbReference>
<keyword evidence="7 12" id="KW-0547">Nucleotide-binding</keyword>
<dbReference type="FunFam" id="3.30.70.141:FF:000003">
    <property type="entry name" value="Nucleoside diphosphate kinase"/>
    <property type="match status" value="1"/>
</dbReference>
<accession>A0A1I2EDF1</accession>
<dbReference type="GO" id="GO:0005737">
    <property type="term" value="C:cytoplasm"/>
    <property type="evidence" value="ECO:0007669"/>
    <property type="project" value="UniProtKB-SubCell"/>
</dbReference>
<dbReference type="GO" id="GO:0004550">
    <property type="term" value="F:nucleoside diphosphate kinase activity"/>
    <property type="evidence" value="ECO:0007669"/>
    <property type="project" value="UniProtKB-UniRule"/>
</dbReference>
<dbReference type="EMBL" id="FONA01000022">
    <property type="protein sequence ID" value="SFE90972.1"/>
    <property type="molecule type" value="Genomic_DNA"/>
</dbReference>
<dbReference type="PANTHER" id="PTHR46161:SF3">
    <property type="entry name" value="NUCLEOSIDE DIPHOSPHATE KINASE DDB_G0292928-RELATED"/>
    <property type="match status" value="1"/>
</dbReference>
<keyword evidence="17" id="KW-1185">Reference proteome</keyword>
<comment type="subunit">
    <text evidence="12">Homotetramer.</text>
</comment>
<dbReference type="AlphaFoldDB" id="A0A1I2EDF1"/>
<dbReference type="FunCoup" id="A0A1I2EDF1">
    <property type="interactions" value="480"/>
</dbReference>
<comment type="catalytic activity">
    <reaction evidence="12">
        <text>a ribonucleoside 5'-diphosphate + ATP = a ribonucleoside 5'-triphosphate + ADP</text>
        <dbReference type="Rhea" id="RHEA:18113"/>
        <dbReference type="ChEBI" id="CHEBI:30616"/>
        <dbReference type="ChEBI" id="CHEBI:57930"/>
        <dbReference type="ChEBI" id="CHEBI:61557"/>
        <dbReference type="ChEBI" id="CHEBI:456216"/>
        <dbReference type="EC" id="2.7.4.6"/>
    </reaction>
</comment>
<comment type="subcellular location">
    <subcellularLocation>
        <location evidence="12">Cytoplasm</location>
    </subcellularLocation>
</comment>
<evidence type="ECO:0000256" key="10">
    <source>
        <dbReference type="ARBA" id="ARBA00022842"/>
    </source>
</evidence>
<dbReference type="GO" id="GO:0006228">
    <property type="term" value="P:UTP biosynthetic process"/>
    <property type="evidence" value="ECO:0007669"/>
    <property type="project" value="UniProtKB-UniRule"/>
</dbReference>
<comment type="catalytic activity">
    <reaction evidence="12">
        <text>a 2'-deoxyribonucleoside 5'-diphosphate + ATP = a 2'-deoxyribonucleoside 5'-triphosphate + ADP</text>
        <dbReference type="Rhea" id="RHEA:44640"/>
        <dbReference type="ChEBI" id="CHEBI:30616"/>
        <dbReference type="ChEBI" id="CHEBI:61560"/>
        <dbReference type="ChEBI" id="CHEBI:73316"/>
        <dbReference type="ChEBI" id="CHEBI:456216"/>
        <dbReference type="EC" id="2.7.4.6"/>
    </reaction>
</comment>
<dbReference type="GO" id="GO:0006241">
    <property type="term" value="P:CTP biosynthetic process"/>
    <property type="evidence" value="ECO:0007669"/>
    <property type="project" value="UniProtKB-UniRule"/>
</dbReference>
<dbReference type="PROSITE" id="PS51374">
    <property type="entry name" value="NDPK_LIKE"/>
    <property type="match status" value="1"/>
</dbReference>
<evidence type="ECO:0000256" key="8">
    <source>
        <dbReference type="ARBA" id="ARBA00022777"/>
    </source>
</evidence>
<dbReference type="CDD" id="cd04413">
    <property type="entry name" value="NDPk_I"/>
    <property type="match status" value="1"/>
</dbReference>
<keyword evidence="5 12" id="KW-0808">Transferase</keyword>
<dbReference type="Proteomes" id="UP000181976">
    <property type="component" value="Unassembled WGS sequence"/>
</dbReference>
<evidence type="ECO:0000313" key="16">
    <source>
        <dbReference type="EMBL" id="SFE90972.1"/>
    </source>
</evidence>
<dbReference type="eggNOG" id="COG0105">
    <property type="taxonomic scope" value="Bacteria"/>
</dbReference>
<keyword evidence="4 12" id="KW-0597">Phosphoprotein</keyword>
<evidence type="ECO:0000256" key="6">
    <source>
        <dbReference type="ARBA" id="ARBA00022723"/>
    </source>
</evidence>
<protein>
    <recommendedName>
        <fullName evidence="3 12">Nucleoside diphosphate kinase</fullName>
        <shortName evidence="12">NDK</shortName>
        <shortName evidence="12">NDP kinase</shortName>
        <ecNumber evidence="2 12">2.7.4.6</ecNumber>
    </recommendedName>
    <alternativeName>
        <fullName evidence="12">Nucleoside-2-P kinase</fullName>
    </alternativeName>
</protein>
<evidence type="ECO:0000256" key="4">
    <source>
        <dbReference type="ARBA" id="ARBA00022553"/>
    </source>
</evidence>
<evidence type="ECO:0000256" key="9">
    <source>
        <dbReference type="ARBA" id="ARBA00022840"/>
    </source>
</evidence>
<feature type="binding site" evidence="12 13">
    <location>
        <position position="115"/>
    </location>
    <ligand>
        <name>ATP</name>
        <dbReference type="ChEBI" id="CHEBI:30616"/>
    </ligand>
</feature>
<organism evidence="16 17">
    <name type="scientific">Thermophagus xiamenensis</name>
    <dbReference type="NCBI Taxonomy" id="385682"/>
    <lineage>
        <taxon>Bacteria</taxon>
        <taxon>Pseudomonadati</taxon>
        <taxon>Bacteroidota</taxon>
        <taxon>Bacteroidia</taxon>
        <taxon>Marinilabiliales</taxon>
        <taxon>Marinilabiliaceae</taxon>
        <taxon>Thermophagus</taxon>
    </lineage>
</organism>
<evidence type="ECO:0000256" key="13">
    <source>
        <dbReference type="PROSITE-ProRule" id="PRU00706"/>
    </source>
</evidence>
<evidence type="ECO:0000256" key="12">
    <source>
        <dbReference type="HAMAP-Rule" id="MF_00451"/>
    </source>
</evidence>
<evidence type="ECO:0000256" key="7">
    <source>
        <dbReference type="ARBA" id="ARBA00022741"/>
    </source>
</evidence>
<evidence type="ECO:0000313" key="17">
    <source>
        <dbReference type="Proteomes" id="UP000181976"/>
    </source>
</evidence>
<dbReference type="STRING" id="385682.SAMN05444380_12240"/>
<feature type="binding site" evidence="12 13">
    <location>
        <position position="60"/>
    </location>
    <ligand>
        <name>ATP</name>
        <dbReference type="ChEBI" id="CHEBI:30616"/>
    </ligand>
</feature>
<feature type="binding site" evidence="12 13">
    <location>
        <position position="94"/>
    </location>
    <ligand>
        <name>ATP</name>
        <dbReference type="ChEBI" id="CHEBI:30616"/>
    </ligand>
</feature>
<dbReference type="InterPro" id="IPR034907">
    <property type="entry name" value="NDK-like_dom"/>
</dbReference>
<dbReference type="InterPro" id="IPR036850">
    <property type="entry name" value="NDK-like_dom_sf"/>
</dbReference>
<keyword evidence="10 12" id="KW-0460">Magnesium</keyword>
<keyword evidence="12" id="KW-0963">Cytoplasm</keyword>
<dbReference type="SUPFAM" id="SSF54919">
    <property type="entry name" value="Nucleoside diphosphate kinase, NDK"/>
    <property type="match status" value="1"/>
</dbReference>
<dbReference type="PANTHER" id="PTHR46161">
    <property type="entry name" value="NUCLEOSIDE DIPHOSPHATE KINASE"/>
    <property type="match status" value="1"/>
</dbReference>
<evidence type="ECO:0000256" key="14">
    <source>
        <dbReference type="RuleBase" id="RU004011"/>
    </source>
</evidence>
<feature type="domain" description="Nucleoside diphosphate kinase-like" evidence="15">
    <location>
        <begin position="4"/>
        <end position="141"/>
    </location>
</feature>
<name>A0A1I2EDF1_9BACT</name>
<sequence>MTKGTITFTMIKPCAVKDNYIGDILSVIEKAGFKIIALKMLHLSEKKARLFYAEHQGKSFFNELVEFISSGPVVAAILEKENAVQDFRKLIGATDPKEAAEGTIRKMFAKDKGHNAIHGSDSDASAEREARFFFNELEVFL</sequence>
<feature type="active site" description="Pros-phosphohistidine intermediate" evidence="12 13">
    <location>
        <position position="118"/>
    </location>
</feature>
<keyword evidence="9 12" id="KW-0067">ATP-binding</keyword>
<feature type="binding site" evidence="12 13">
    <location>
        <position position="12"/>
    </location>
    <ligand>
        <name>ATP</name>
        <dbReference type="ChEBI" id="CHEBI:30616"/>
    </ligand>
</feature>
<feature type="binding site" evidence="12 13">
    <location>
        <position position="105"/>
    </location>
    <ligand>
        <name>ATP</name>
        <dbReference type="ChEBI" id="CHEBI:30616"/>
    </ligand>
</feature>
<dbReference type="InterPro" id="IPR001564">
    <property type="entry name" value="Nucleoside_diP_kinase"/>
</dbReference>
<evidence type="ECO:0000256" key="11">
    <source>
        <dbReference type="ARBA" id="ARBA00023080"/>
    </source>
</evidence>
<dbReference type="SMART" id="SM00562">
    <property type="entry name" value="NDK"/>
    <property type="match status" value="1"/>
</dbReference>
<dbReference type="PRINTS" id="PR01243">
    <property type="entry name" value="NUCDPKINASE"/>
</dbReference>
<dbReference type="HAMAP" id="MF_00451">
    <property type="entry name" value="NDP_kinase"/>
    <property type="match status" value="1"/>
</dbReference>
<comment type="similarity">
    <text evidence="1 12 13 14">Belongs to the NDK family.</text>
</comment>
<dbReference type="InParanoid" id="A0A1I2EDF1"/>